<name>A0A0A0JZS2_9MICO</name>
<dbReference type="RefSeq" id="WP_035936106.1">
    <property type="nucleotide sequence ID" value="NZ_AVPL01000016.1"/>
</dbReference>
<protein>
    <submittedName>
        <fullName evidence="1">Uncharacterized protein</fullName>
    </submittedName>
</protein>
<organism evidence="1 2">
    <name type="scientific">Knoellia aerolata DSM 18566</name>
    <dbReference type="NCBI Taxonomy" id="1385519"/>
    <lineage>
        <taxon>Bacteria</taxon>
        <taxon>Bacillati</taxon>
        <taxon>Actinomycetota</taxon>
        <taxon>Actinomycetes</taxon>
        <taxon>Micrococcales</taxon>
        <taxon>Intrasporangiaceae</taxon>
        <taxon>Knoellia</taxon>
    </lineage>
</organism>
<evidence type="ECO:0000313" key="2">
    <source>
        <dbReference type="Proteomes" id="UP000030013"/>
    </source>
</evidence>
<evidence type="ECO:0000313" key="1">
    <source>
        <dbReference type="EMBL" id="KGN41557.1"/>
    </source>
</evidence>
<keyword evidence="2" id="KW-1185">Reference proteome</keyword>
<accession>A0A0A0JZS2</accession>
<proteinExistence type="predicted"/>
<dbReference type="EMBL" id="AVPL01000016">
    <property type="protein sequence ID" value="KGN41557.1"/>
    <property type="molecule type" value="Genomic_DNA"/>
</dbReference>
<reference evidence="1 2" key="1">
    <citation type="submission" date="2013-08" db="EMBL/GenBank/DDBJ databases">
        <title>The genome sequence of Knoellia aerolata.</title>
        <authorList>
            <person name="Zhu W."/>
            <person name="Wang G."/>
        </authorList>
    </citation>
    <scope>NUCLEOTIDE SEQUENCE [LARGE SCALE GENOMIC DNA]</scope>
    <source>
        <strain evidence="1 2">DSM 18566</strain>
    </source>
</reference>
<dbReference type="AlphaFoldDB" id="A0A0A0JZS2"/>
<gene>
    <name evidence="1" type="ORF">N801_07025</name>
</gene>
<dbReference type="Proteomes" id="UP000030013">
    <property type="component" value="Unassembled WGS sequence"/>
</dbReference>
<comment type="caution">
    <text evidence="1">The sequence shown here is derived from an EMBL/GenBank/DDBJ whole genome shotgun (WGS) entry which is preliminary data.</text>
</comment>
<sequence length="330" mass="33627">MSARDHDDSTRPRTGRRLRILLLALAMLAPAALGWVGPATAASTALPTPTSLRVSTFTDPAVLAERLGDVPAASVPAVLAAAGDAFLVRVSLFDGLSPAAYRSDQAVVLSATGPGTLSSTVATMQAGVSSQTFTVSYSAPSPDVRATATVGKGSKSLSATGDPFRVETHLRFLAGEDTSLRSGTAGSDGAGCAVVDRAHPVCGRILLPQGATGGVALSLGDCPATAPCRRGGLVTQLIADLDPSVYDRTRPATMVLVCDKSLCGSGGLRSVVPLWSQDATGDLTPVPSCAAKNVIDAGLEYCADYVSSSRDGAGDSLIHVLFFKDVRGSI</sequence>